<accession>A0A383EWF3</accession>
<sequence length="47" mass="5399">MKNSVRATLYLKISFFFFFVIALIQAKTDELPLKPTKVIDFTTDEGT</sequence>
<proteinExistence type="predicted"/>
<feature type="non-terminal residue" evidence="1">
    <location>
        <position position="47"/>
    </location>
</feature>
<organism evidence="1">
    <name type="scientific">marine metagenome</name>
    <dbReference type="NCBI Taxonomy" id="408172"/>
    <lineage>
        <taxon>unclassified sequences</taxon>
        <taxon>metagenomes</taxon>
        <taxon>ecological metagenomes</taxon>
    </lineage>
</organism>
<dbReference type="EMBL" id="UINC01229519">
    <property type="protein sequence ID" value="SVE61262.1"/>
    <property type="molecule type" value="Genomic_DNA"/>
</dbReference>
<evidence type="ECO:0000313" key="1">
    <source>
        <dbReference type="EMBL" id="SVE61262.1"/>
    </source>
</evidence>
<protein>
    <submittedName>
        <fullName evidence="1">Uncharacterized protein</fullName>
    </submittedName>
</protein>
<name>A0A383EWF3_9ZZZZ</name>
<reference evidence="1" key="1">
    <citation type="submission" date="2018-05" db="EMBL/GenBank/DDBJ databases">
        <authorList>
            <person name="Lanie J.A."/>
            <person name="Ng W.-L."/>
            <person name="Kazmierczak K.M."/>
            <person name="Andrzejewski T.M."/>
            <person name="Davidsen T.M."/>
            <person name="Wayne K.J."/>
            <person name="Tettelin H."/>
            <person name="Glass J.I."/>
            <person name="Rusch D."/>
            <person name="Podicherti R."/>
            <person name="Tsui H.-C.T."/>
            <person name="Winkler M.E."/>
        </authorList>
    </citation>
    <scope>NUCLEOTIDE SEQUENCE</scope>
</reference>
<gene>
    <name evidence="1" type="ORF">METZ01_LOCUS514116</name>
</gene>
<dbReference type="AlphaFoldDB" id="A0A383EWF3"/>